<protein>
    <recommendedName>
        <fullName evidence="2">histidine kinase</fullName>
        <ecNumber evidence="2">2.7.13.3</ecNumber>
    </recommendedName>
</protein>
<organism evidence="7 8">
    <name type="scientific">Mucilaginibacter achroorhodeus</name>
    <dbReference type="NCBI Taxonomy" id="2599294"/>
    <lineage>
        <taxon>Bacteria</taxon>
        <taxon>Pseudomonadati</taxon>
        <taxon>Bacteroidota</taxon>
        <taxon>Sphingobacteriia</taxon>
        <taxon>Sphingobacteriales</taxon>
        <taxon>Sphingobacteriaceae</taxon>
        <taxon>Mucilaginibacter</taxon>
    </lineage>
</organism>
<keyword evidence="4" id="KW-0808">Transferase</keyword>
<dbReference type="SUPFAM" id="SSF55874">
    <property type="entry name" value="ATPase domain of HSP90 chaperone/DNA topoisomerase II/histidine kinase"/>
    <property type="match status" value="1"/>
</dbReference>
<dbReference type="EMBL" id="VOEI01000002">
    <property type="protein sequence ID" value="TWR26715.1"/>
    <property type="molecule type" value="Genomic_DNA"/>
</dbReference>
<dbReference type="SMART" id="SM00387">
    <property type="entry name" value="HATPase_c"/>
    <property type="match status" value="1"/>
</dbReference>
<dbReference type="InterPro" id="IPR003594">
    <property type="entry name" value="HATPase_dom"/>
</dbReference>
<comment type="catalytic activity">
    <reaction evidence="1">
        <text>ATP + protein L-histidine = ADP + protein N-phospho-L-histidine.</text>
        <dbReference type="EC" id="2.7.13.3"/>
    </reaction>
</comment>
<dbReference type="Pfam" id="PF02518">
    <property type="entry name" value="HATPase_c"/>
    <property type="match status" value="1"/>
</dbReference>
<dbReference type="GO" id="GO:0009927">
    <property type="term" value="F:histidine phosphotransfer kinase activity"/>
    <property type="evidence" value="ECO:0007669"/>
    <property type="project" value="TreeGrafter"/>
</dbReference>
<dbReference type="InterPro" id="IPR036890">
    <property type="entry name" value="HATPase_C_sf"/>
</dbReference>
<dbReference type="GO" id="GO:0005886">
    <property type="term" value="C:plasma membrane"/>
    <property type="evidence" value="ECO:0007669"/>
    <property type="project" value="TreeGrafter"/>
</dbReference>
<dbReference type="AlphaFoldDB" id="A0A563U5U9"/>
<dbReference type="PANTHER" id="PTHR43047">
    <property type="entry name" value="TWO-COMPONENT HISTIDINE PROTEIN KINASE"/>
    <property type="match status" value="1"/>
</dbReference>
<comment type="caution">
    <text evidence="7">The sequence shown here is derived from an EMBL/GenBank/DDBJ whole genome shotgun (WGS) entry which is preliminary data.</text>
</comment>
<dbReference type="PANTHER" id="PTHR43047:SF72">
    <property type="entry name" value="OSMOSENSING HISTIDINE PROTEIN KINASE SLN1"/>
    <property type="match status" value="1"/>
</dbReference>
<name>A0A563U5U9_9SPHI</name>
<dbReference type="EC" id="2.7.13.3" evidence="2"/>
<sequence length="153" mass="16931">MQIDKQPFIFGDLLRESIEEARLTDLTYNITLNACDKVVVRADKDKIASVITNLLGNAIKYSPKGTDINVNCILQQDDILVTIEDTGIGIRSEDVEKLFDRYYRVQDSAVKTVSGFGIGLYLSAEIIKRHGGKIGVESIPGLGSKFYFTVPIS</sequence>
<proteinExistence type="predicted"/>
<keyword evidence="8" id="KW-1185">Reference proteome</keyword>
<keyword evidence="5 7" id="KW-0418">Kinase</keyword>
<dbReference type="InterPro" id="IPR005467">
    <property type="entry name" value="His_kinase_dom"/>
</dbReference>
<evidence type="ECO:0000256" key="2">
    <source>
        <dbReference type="ARBA" id="ARBA00012438"/>
    </source>
</evidence>
<dbReference type="OrthoDB" id="9813151at2"/>
<evidence type="ECO:0000259" key="6">
    <source>
        <dbReference type="PROSITE" id="PS50109"/>
    </source>
</evidence>
<accession>A0A563U5U9</accession>
<evidence type="ECO:0000256" key="5">
    <source>
        <dbReference type="ARBA" id="ARBA00022777"/>
    </source>
</evidence>
<gene>
    <name evidence="7" type="ORF">FPZ42_06675</name>
</gene>
<evidence type="ECO:0000256" key="3">
    <source>
        <dbReference type="ARBA" id="ARBA00022553"/>
    </source>
</evidence>
<evidence type="ECO:0000256" key="4">
    <source>
        <dbReference type="ARBA" id="ARBA00022679"/>
    </source>
</evidence>
<keyword evidence="3" id="KW-0597">Phosphoprotein</keyword>
<dbReference type="FunFam" id="3.30.565.10:FF:000006">
    <property type="entry name" value="Sensor histidine kinase WalK"/>
    <property type="match status" value="1"/>
</dbReference>
<dbReference type="InterPro" id="IPR004358">
    <property type="entry name" value="Sig_transdc_His_kin-like_C"/>
</dbReference>
<dbReference type="PROSITE" id="PS50109">
    <property type="entry name" value="HIS_KIN"/>
    <property type="match status" value="1"/>
</dbReference>
<evidence type="ECO:0000313" key="7">
    <source>
        <dbReference type="EMBL" id="TWR26715.1"/>
    </source>
</evidence>
<evidence type="ECO:0000256" key="1">
    <source>
        <dbReference type="ARBA" id="ARBA00000085"/>
    </source>
</evidence>
<evidence type="ECO:0000313" key="8">
    <source>
        <dbReference type="Proteomes" id="UP000318010"/>
    </source>
</evidence>
<dbReference type="GO" id="GO:0000155">
    <property type="term" value="F:phosphorelay sensor kinase activity"/>
    <property type="evidence" value="ECO:0007669"/>
    <property type="project" value="TreeGrafter"/>
</dbReference>
<dbReference type="Proteomes" id="UP000318010">
    <property type="component" value="Unassembled WGS sequence"/>
</dbReference>
<dbReference type="PRINTS" id="PR00344">
    <property type="entry name" value="BCTRLSENSOR"/>
</dbReference>
<dbReference type="Gene3D" id="3.30.565.10">
    <property type="entry name" value="Histidine kinase-like ATPase, C-terminal domain"/>
    <property type="match status" value="1"/>
</dbReference>
<reference evidence="7 8" key="1">
    <citation type="submission" date="2019-07" db="EMBL/GenBank/DDBJ databases">
        <authorList>
            <person name="Kim J."/>
        </authorList>
    </citation>
    <scope>NUCLEOTIDE SEQUENCE [LARGE SCALE GENOMIC DNA]</scope>
    <source>
        <strain evidence="7 8">MJ1a</strain>
    </source>
</reference>
<feature type="domain" description="Histidine kinase" evidence="6">
    <location>
        <begin position="1"/>
        <end position="153"/>
    </location>
</feature>